<dbReference type="RefSeq" id="WP_353304520.1">
    <property type="nucleotide sequence ID" value="NZ_BAABWN010000021.1"/>
</dbReference>
<evidence type="ECO:0000313" key="4">
    <source>
        <dbReference type="Proteomes" id="UP001465153"/>
    </source>
</evidence>
<dbReference type="SUPFAM" id="SSF52799">
    <property type="entry name" value="(Phosphotyrosine protein) phosphatases II"/>
    <property type="match status" value="1"/>
</dbReference>
<dbReference type="PANTHER" id="PTHR31126:SF1">
    <property type="entry name" value="TYROSINE SPECIFIC PROTEIN PHOSPHATASES DOMAIN-CONTAINING PROTEIN"/>
    <property type="match status" value="1"/>
</dbReference>
<dbReference type="InterPro" id="IPR029021">
    <property type="entry name" value="Prot-tyrosine_phosphatase-like"/>
</dbReference>
<dbReference type="InterPro" id="IPR016130">
    <property type="entry name" value="Tyr_Pase_AS"/>
</dbReference>
<dbReference type="PROSITE" id="PS00383">
    <property type="entry name" value="TYR_PHOSPHATASE_1"/>
    <property type="match status" value="1"/>
</dbReference>
<dbReference type="PROSITE" id="PS50056">
    <property type="entry name" value="TYR_PHOSPHATASE_2"/>
    <property type="match status" value="1"/>
</dbReference>
<sequence length="178" mass="19806">MITNLRDVAETVNCLVGKELMIEGRLYRGGTINDLFDRSELPDVKTVVNLRTGEDKTFEGIANIHIPAIDSIENYCTDNHQVKNWSNRVLSALNNAALFPILIHCTAGKDRTGVIVALILKCIGIQESVIVDEYLQSEGVKGPQNIITALEGFDSLEEYVYDQKVIDCLKQQLLVKIS</sequence>
<dbReference type="PANTHER" id="PTHR31126">
    <property type="entry name" value="TYROSINE-PROTEIN PHOSPHATASE"/>
    <property type="match status" value="1"/>
</dbReference>
<dbReference type="Proteomes" id="UP001465153">
    <property type="component" value="Unassembled WGS sequence"/>
</dbReference>
<organism evidence="3 4">
    <name type="scientific">Sessilibacter corallicola</name>
    <dbReference type="NCBI Taxonomy" id="2904075"/>
    <lineage>
        <taxon>Bacteria</taxon>
        <taxon>Pseudomonadati</taxon>
        <taxon>Pseudomonadota</taxon>
        <taxon>Gammaproteobacteria</taxon>
        <taxon>Cellvibrionales</taxon>
        <taxon>Cellvibrionaceae</taxon>
        <taxon>Sessilibacter</taxon>
    </lineage>
</organism>
<name>A0ABQ0AEX5_9GAMM</name>
<feature type="domain" description="Tyrosine specific protein phosphatases" evidence="2">
    <location>
        <begin position="100"/>
        <end position="136"/>
    </location>
</feature>
<comment type="similarity">
    <text evidence="1">Belongs to the protein-tyrosine phosphatase family.</text>
</comment>
<evidence type="ECO:0000259" key="2">
    <source>
        <dbReference type="PROSITE" id="PS50056"/>
    </source>
</evidence>
<dbReference type="InterPro" id="IPR026893">
    <property type="entry name" value="Tyr/Ser_Pase_IphP-type"/>
</dbReference>
<reference evidence="3 4" key="1">
    <citation type="submission" date="2024-04" db="EMBL/GenBank/DDBJ databases">
        <title>Draft genome sequence of Sessilibacter corallicola NBRC 116591.</title>
        <authorList>
            <person name="Miyakawa T."/>
            <person name="Kusuya Y."/>
            <person name="Miura T."/>
        </authorList>
    </citation>
    <scope>NUCLEOTIDE SEQUENCE [LARGE SCALE GENOMIC DNA]</scope>
    <source>
        <strain evidence="3 4">KU-00831-HH</strain>
    </source>
</reference>
<gene>
    <name evidence="3" type="ORF">NBRC116591_40150</name>
</gene>
<proteinExistence type="inferred from homology"/>
<comment type="caution">
    <text evidence="3">The sequence shown here is derived from an EMBL/GenBank/DDBJ whole genome shotgun (WGS) entry which is preliminary data.</text>
</comment>
<dbReference type="EMBL" id="BAABWN010000021">
    <property type="protein sequence ID" value="GAA6170201.1"/>
    <property type="molecule type" value="Genomic_DNA"/>
</dbReference>
<dbReference type="InterPro" id="IPR000387">
    <property type="entry name" value="Tyr_Pase_dom"/>
</dbReference>
<protein>
    <recommendedName>
        <fullName evidence="2">Tyrosine specific protein phosphatases domain-containing protein</fullName>
    </recommendedName>
</protein>
<accession>A0ABQ0AEX5</accession>
<dbReference type="Pfam" id="PF13350">
    <property type="entry name" value="Y_phosphatase3"/>
    <property type="match status" value="1"/>
</dbReference>
<evidence type="ECO:0000313" key="3">
    <source>
        <dbReference type="EMBL" id="GAA6170201.1"/>
    </source>
</evidence>
<dbReference type="Gene3D" id="3.90.190.10">
    <property type="entry name" value="Protein tyrosine phosphatase superfamily"/>
    <property type="match status" value="1"/>
</dbReference>
<evidence type="ECO:0000256" key="1">
    <source>
        <dbReference type="ARBA" id="ARBA00009580"/>
    </source>
</evidence>
<keyword evidence="4" id="KW-1185">Reference proteome</keyword>